<dbReference type="SUPFAM" id="SSF69065">
    <property type="entry name" value="RNase III domain-like"/>
    <property type="match status" value="1"/>
</dbReference>
<dbReference type="PANTHER" id="PTHR11207">
    <property type="entry name" value="RIBONUCLEASE III"/>
    <property type="match status" value="1"/>
</dbReference>
<dbReference type="InterPro" id="IPR011907">
    <property type="entry name" value="RNase_III"/>
</dbReference>
<keyword evidence="5 15" id="KW-0963">Cytoplasm</keyword>
<dbReference type="PROSITE" id="PS50142">
    <property type="entry name" value="RNASE_3_2"/>
    <property type="match status" value="1"/>
</dbReference>
<feature type="binding site" evidence="15">
    <location>
        <position position="118"/>
    </location>
    <ligand>
        <name>Mg(2+)</name>
        <dbReference type="ChEBI" id="CHEBI:18420"/>
    </ligand>
</feature>
<evidence type="ECO:0000256" key="11">
    <source>
        <dbReference type="ARBA" id="ARBA00022759"/>
    </source>
</evidence>
<evidence type="ECO:0000256" key="16">
    <source>
        <dbReference type="SAM" id="MobiDB-lite"/>
    </source>
</evidence>
<evidence type="ECO:0000256" key="2">
    <source>
        <dbReference type="ARBA" id="ARBA00004496"/>
    </source>
</evidence>
<keyword evidence="15" id="KW-0699">rRNA-binding</keyword>
<dbReference type="Pfam" id="PF14622">
    <property type="entry name" value="Ribonucleas_3_3"/>
    <property type="match status" value="1"/>
</dbReference>
<gene>
    <name evidence="15 19" type="primary">rnc</name>
    <name evidence="19" type="ORF">FKY71_03680</name>
</gene>
<evidence type="ECO:0000256" key="15">
    <source>
        <dbReference type="HAMAP-Rule" id="MF_00104"/>
    </source>
</evidence>
<dbReference type="GO" id="GO:0008033">
    <property type="term" value="P:tRNA processing"/>
    <property type="evidence" value="ECO:0007669"/>
    <property type="project" value="UniProtKB-KW"/>
</dbReference>
<dbReference type="GO" id="GO:0042802">
    <property type="term" value="F:identical protein binding"/>
    <property type="evidence" value="ECO:0007669"/>
    <property type="project" value="UniProtKB-ARBA"/>
</dbReference>
<dbReference type="GO" id="GO:0019843">
    <property type="term" value="F:rRNA binding"/>
    <property type="evidence" value="ECO:0007669"/>
    <property type="project" value="UniProtKB-KW"/>
</dbReference>
<evidence type="ECO:0000259" key="17">
    <source>
        <dbReference type="PROSITE" id="PS50137"/>
    </source>
</evidence>
<dbReference type="FunFam" id="3.30.160.20:FF:000003">
    <property type="entry name" value="Ribonuclease 3"/>
    <property type="match status" value="1"/>
</dbReference>
<protein>
    <recommendedName>
        <fullName evidence="15">Ribonuclease 3</fullName>
        <ecNumber evidence="15">3.1.26.3</ecNumber>
    </recommendedName>
    <alternativeName>
        <fullName evidence="15">Ribonuclease III</fullName>
        <shortName evidence="15">RNase III</shortName>
    </alternativeName>
</protein>
<dbReference type="GO" id="GO:0005737">
    <property type="term" value="C:cytoplasm"/>
    <property type="evidence" value="ECO:0007669"/>
    <property type="project" value="UniProtKB-SubCell"/>
</dbReference>
<feature type="active site" evidence="15">
    <location>
        <position position="121"/>
    </location>
</feature>
<dbReference type="EMBL" id="VIFK01000014">
    <property type="protein sequence ID" value="TQF00396.1"/>
    <property type="molecule type" value="Genomic_DNA"/>
</dbReference>
<comment type="similarity">
    <text evidence="3">Belongs to the ribonuclease III family.</text>
</comment>
<dbReference type="Gene3D" id="3.30.160.20">
    <property type="match status" value="1"/>
</dbReference>
<dbReference type="GO" id="GO:0003725">
    <property type="term" value="F:double-stranded RNA binding"/>
    <property type="evidence" value="ECO:0007669"/>
    <property type="project" value="TreeGrafter"/>
</dbReference>
<evidence type="ECO:0000256" key="13">
    <source>
        <dbReference type="ARBA" id="ARBA00022842"/>
    </source>
</evidence>
<comment type="catalytic activity">
    <reaction evidence="1 15">
        <text>Endonucleolytic cleavage to 5'-phosphomonoester.</text>
        <dbReference type="EC" id="3.1.26.3"/>
    </reaction>
</comment>
<dbReference type="GO" id="GO:0006364">
    <property type="term" value="P:rRNA processing"/>
    <property type="evidence" value="ECO:0007669"/>
    <property type="project" value="UniProtKB-UniRule"/>
</dbReference>
<evidence type="ECO:0000256" key="1">
    <source>
        <dbReference type="ARBA" id="ARBA00000109"/>
    </source>
</evidence>
<dbReference type="PANTHER" id="PTHR11207:SF0">
    <property type="entry name" value="RIBONUCLEASE 3"/>
    <property type="match status" value="1"/>
</dbReference>
<dbReference type="InterPro" id="IPR000999">
    <property type="entry name" value="RNase_III_dom"/>
</dbReference>
<feature type="binding site" evidence="15">
    <location>
        <position position="45"/>
    </location>
    <ligand>
        <name>Mg(2+)</name>
        <dbReference type="ChEBI" id="CHEBI:18420"/>
    </ligand>
</feature>
<dbReference type="PROSITE" id="PS50137">
    <property type="entry name" value="DS_RBD"/>
    <property type="match status" value="1"/>
</dbReference>
<organism evidence="19 20">
    <name type="scientific">Spiribacter salinus</name>
    <dbReference type="NCBI Taxonomy" id="1335746"/>
    <lineage>
        <taxon>Bacteria</taxon>
        <taxon>Pseudomonadati</taxon>
        <taxon>Pseudomonadota</taxon>
        <taxon>Gammaproteobacteria</taxon>
        <taxon>Chromatiales</taxon>
        <taxon>Ectothiorhodospiraceae</taxon>
        <taxon>Spiribacter</taxon>
    </lineage>
</organism>
<evidence type="ECO:0000256" key="3">
    <source>
        <dbReference type="ARBA" id="ARBA00010183"/>
    </source>
</evidence>
<evidence type="ECO:0000256" key="9">
    <source>
        <dbReference type="ARBA" id="ARBA00022722"/>
    </source>
</evidence>
<dbReference type="SMART" id="SM00535">
    <property type="entry name" value="RIBOc"/>
    <property type="match status" value="1"/>
</dbReference>
<feature type="binding site" evidence="15">
    <location>
        <position position="121"/>
    </location>
    <ligand>
        <name>Mg(2+)</name>
        <dbReference type="ChEBI" id="CHEBI:18420"/>
    </ligand>
</feature>
<reference evidence="19 20" key="1">
    <citation type="submission" date="2019-06" db="EMBL/GenBank/DDBJ databases">
        <title>Metagenome assembled Genome of Spiribacter salinus SL48-SHIP from the microbial mat of Salt Lake 48 (Novosibirsk region, Russia).</title>
        <authorList>
            <person name="Shipova A."/>
            <person name="Rozanov A.S."/>
            <person name="Bryanskaya A.V."/>
            <person name="Peltek S.E."/>
        </authorList>
    </citation>
    <scope>NUCLEOTIDE SEQUENCE [LARGE SCALE GENOMIC DNA]</scope>
    <source>
        <strain evidence="19">SL48-SHIP-2</strain>
    </source>
</reference>
<dbReference type="InterPro" id="IPR014720">
    <property type="entry name" value="dsRBD_dom"/>
</dbReference>
<evidence type="ECO:0000313" key="19">
    <source>
        <dbReference type="EMBL" id="TQF00396.1"/>
    </source>
</evidence>
<comment type="caution">
    <text evidence="19">The sequence shown here is derived from an EMBL/GenBank/DDBJ whole genome shotgun (WGS) entry which is preliminary data.</text>
</comment>
<dbReference type="HAMAP" id="MF_00104">
    <property type="entry name" value="RNase_III"/>
    <property type="match status" value="1"/>
</dbReference>
<dbReference type="NCBIfam" id="TIGR02191">
    <property type="entry name" value="RNaseIII"/>
    <property type="match status" value="1"/>
</dbReference>
<dbReference type="FunFam" id="1.10.1520.10:FF:000001">
    <property type="entry name" value="Ribonuclease 3"/>
    <property type="match status" value="1"/>
</dbReference>
<proteinExistence type="inferred from homology"/>
<evidence type="ECO:0000256" key="6">
    <source>
        <dbReference type="ARBA" id="ARBA00022552"/>
    </source>
</evidence>
<comment type="subcellular location">
    <subcellularLocation>
        <location evidence="2 15">Cytoplasm</location>
    </subcellularLocation>
</comment>
<keyword evidence="11 15" id="KW-0255">Endonuclease</keyword>
<feature type="domain" description="RNase III" evidence="18">
    <location>
        <begin position="7"/>
        <end position="132"/>
    </location>
</feature>
<dbReference type="CDD" id="cd10845">
    <property type="entry name" value="DSRM_RNAse_III_family"/>
    <property type="match status" value="1"/>
</dbReference>
<dbReference type="AlphaFoldDB" id="A0A540VUG5"/>
<name>A0A540VUG5_9GAMM</name>
<evidence type="ECO:0000259" key="18">
    <source>
        <dbReference type="PROSITE" id="PS50142"/>
    </source>
</evidence>
<feature type="region of interest" description="Disordered" evidence="16">
    <location>
        <begin position="168"/>
        <end position="188"/>
    </location>
</feature>
<sequence length="226" mass="24697">MKLSSDLKAFEARIGYEFKQPELLIRALTHSSMSSPNRLDNQRLEFLGDRVLGLVIAEALMAKDTGASEGQLAPRYNALVRKETCADMARQLDIGNVLKLGRSEMMSGGRRKTALLGDAMEALIAAIHLDGGIYEARSFILGLWSRKLASVDEDARDPKTALQEWAQARGLKPPQYSETARSGPDHAPLFTIEAALSNGARATATANSKRAAEQSAARELLEMLER</sequence>
<dbReference type="CDD" id="cd00593">
    <property type="entry name" value="RIBOc"/>
    <property type="match status" value="1"/>
</dbReference>
<keyword evidence="13 15" id="KW-0460">Magnesium</keyword>
<accession>A0A540VUG5</accession>
<dbReference type="SUPFAM" id="SSF54768">
    <property type="entry name" value="dsRNA-binding domain-like"/>
    <property type="match status" value="1"/>
</dbReference>
<keyword evidence="7 15" id="KW-0507">mRNA processing</keyword>
<evidence type="ECO:0000256" key="8">
    <source>
        <dbReference type="ARBA" id="ARBA00022694"/>
    </source>
</evidence>
<keyword evidence="10 15" id="KW-0479">Metal-binding</keyword>
<evidence type="ECO:0000256" key="10">
    <source>
        <dbReference type="ARBA" id="ARBA00022723"/>
    </source>
</evidence>
<comment type="function">
    <text evidence="15">Digests double-stranded RNA. Involved in the processing of primary rRNA transcript to yield the immediate precursors to the large and small rRNAs (23S and 16S). Processes some mRNAs, and tRNAs when they are encoded in the rRNA operon. Processes pre-crRNA and tracrRNA of type II CRISPR loci if present in the organism.</text>
</comment>
<evidence type="ECO:0000256" key="5">
    <source>
        <dbReference type="ARBA" id="ARBA00022490"/>
    </source>
</evidence>
<dbReference type="GO" id="GO:0006397">
    <property type="term" value="P:mRNA processing"/>
    <property type="evidence" value="ECO:0007669"/>
    <property type="project" value="UniProtKB-UniRule"/>
</dbReference>
<evidence type="ECO:0000256" key="14">
    <source>
        <dbReference type="ARBA" id="ARBA00022884"/>
    </source>
</evidence>
<dbReference type="GO" id="GO:0004525">
    <property type="term" value="F:ribonuclease III activity"/>
    <property type="evidence" value="ECO:0007669"/>
    <property type="project" value="UniProtKB-UniRule"/>
</dbReference>
<dbReference type="GO" id="GO:0046872">
    <property type="term" value="F:metal ion binding"/>
    <property type="evidence" value="ECO:0007669"/>
    <property type="project" value="UniProtKB-KW"/>
</dbReference>
<feature type="active site" evidence="15">
    <location>
        <position position="49"/>
    </location>
</feature>
<keyword evidence="9 15" id="KW-0540">Nuclease</keyword>
<dbReference type="EC" id="3.1.26.3" evidence="15"/>
<keyword evidence="14 15" id="KW-0694">RNA-binding</keyword>
<dbReference type="InterPro" id="IPR036389">
    <property type="entry name" value="RNase_III_sf"/>
</dbReference>
<evidence type="ECO:0000256" key="7">
    <source>
        <dbReference type="ARBA" id="ARBA00022664"/>
    </source>
</evidence>
<dbReference type="Pfam" id="PF00035">
    <property type="entry name" value="dsrm"/>
    <property type="match status" value="1"/>
</dbReference>
<keyword evidence="12 15" id="KW-0378">Hydrolase</keyword>
<keyword evidence="6 15" id="KW-0698">rRNA processing</keyword>
<evidence type="ECO:0000256" key="4">
    <source>
        <dbReference type="ARBA" id="ARBA00011738"/>
    </source>
</evidence>
<evidence type="ECO:0000313" key="20">
    <source>
        <dbReference type="Proteomes" id="UP000315400"/>
    </source>
</evidence>
<dbReference type="PROSITE" id="PS00517">
    <property type="entry name" value="RNASE_3_1"/>
    <property type="match status" value="1"/>
</dbReference>
<evidence type="ECO:0000256" key="12">
    <source>
        <dbReference type="ARBA" id="ARBA00022801"/>
    </source>
</evidence>
<feature type="domain" description="DRBM" evidence="17">
    <location>
        <begin position="157"/>
        <end position="226"/>
    </location>
</feature>
<comment type="cofactor">
    <cofactor evidence="15">
        <name>Mg(2+)</name>
        <dbReference type="ChEBI" id="CHEBI:18420"/>
    </cofactor>
</comment>
<keyword evidence="8 15" id="KW-0819">tRNA processing</keyword>
<dbReference type="GO" id="GO:0010468">
    <property type="term" value="P:regulation of gene expression"/>
    <property type="evidence" value="ECO:0007669"/>
    <property type="project" value="TreeGrafter"/>
</dbReference>
<comment type="subunit">
    <text evidence="4 15">Homodimer.</text>
</comment>
<dbReference type="Gene3D" id="1.10.1520.10">
    <property type="entry name" value="Ribonuclease III domain"/>
    <property type="match status" value="1"/>
</dbReference>
<dbReference type="Proteomes" id="UP000315400">
    <property type="component" value="Unassembled WGS sequence"/>
</dbReference>
<dbReference type="SMART" id="SM00358">
    <property type="entry name" value="DSRM"/>
    <property type="match status" value="1"/>
</dbReference>